<dbReference type="Gene3D" id="1.20.1440.100">
    <property type="entry name" value="SG protein - dephosphorylation function"/>
    <property type="match status" value="1"/>
</dbReference>
<dbReference type="NCBIfam" id="TIGR01488">
    <property type="entry name" value="HAD-SF-IB"/>
    <property type="match status" value="1"/>
</dbReference>
<comment type="caution">
    <text evidence="1">The sequence shown here is derived from an EMBL/GenBank/DDBJ whole genome shotgun (WGS) entry which is preliminary data.</text>
</comment>
<dbReference type="GO" id="GO:0016787">
    <property type="term" value="F:hydrolase activity"/>
    <property type="evidence" value="ECO:0007669"/>
    <property type="project" value="UniProtKB-KW"/>
</dbReference>
<sequence length="196" mass="22804">MNRNLYLFDFDGTLTNKDSLFDFLKFSFPLEYKKNFILFIPLFIISKLKIIDPGNVKEKFISSFLKGKSYVEINQLAQNYFTENYPSLIHIEADKYIKSVSNYNDKFIVSASLDIWLKPFADYYGMGLISTKAEFDDQGFFTGKFASVNCNNQEKKNRIEKEIDLTLYDEVIAFGDTSGDKAMFEIATKSFFKHFN</sequence>
<dbReference type="SUPFAM" id="SSF56784">
    <property type="entry name" value="HAD-like"/>
    <property type="match status" value="1"/>
</dbReference>
<accession>A0A3L9MIP7</accession>
<evidence type="ECO:0000313" key="1">
    <source>
        <dbReference type="EMBL" id="RLZ12728.1"/>
    </source>
</evidence>
<name>A0A3L9MIP7_9FLAO</name>
<evidence type="ECO:0000313" key="2">
    <source>
        <dbReference type="Proteomes" id="UP000275348"/>
    </source>
</evidence>
<dbReference type="RefSeq" id="WP_121933307.1">
    <property type="nucleotide sequence ID" value="NZ_RDOJ01000001.1"/>
</dbReference>
<dbReference type="Pfam" id="PF12710">
    <property type="entry name" value="HAD"/>
    <property type="match status" value="1"/>
</dbReference>
<organism evidence="1 2">
    <name type="scientific">Faecalibacter macacae</name>
    <dbReference type="NCBI Taxonomy" id="1859289"/>
    <lineage>
        <taxon>Bacteria</taxon>
        <taxon>Pseudomonadati</taxon>
        <taxon>Bacteroidota</taxon>
        <taxon>Flavobacteriia</taxon>
        <taxon>Flavobacteriales</taxon>
        <taxon>Weeksellaceae</taxon>
        <taxon>Faecalibacter</taxon>
    </lineage>
</organism>
<dbReference type="InterPro" id="IPR036412">
    <property type="entry name" value="HAD-like_sf"/>
</dbReference>
<reference evidence="1 2" key="1">
    <citation type="submission" date="2018-10" db="EMBL/GenBank/DDBJ databases">
        <authorList>
            <person name="Chen X."/>
        </authorList>
    </citation>
    <scope>NUCLEOTIDE SEQUENCE [LARGE SCALE GENOMIC DNA]</scope>
    <source>
        <strain evidence="1 2">YIM 102668</strain>
    </source>
</reference>
<keyword evidence="1" id="KW-0378">Hydrolase</keyword>
<dbReference type="InterPro" id="IPR023214">
    <property type="entry name" value="HAD_sf"/>
</dbReference>
<dbReference type="OrthoDB" id="9794212at2"/>
<protein>
    <submittedName>
        <fullName evidence="1">HAD-IB family hydrolase</fullName>
    </submittedName>
</protein>
<dbReference type="AlphaFoldDB" id="A0A3L9MIP7"/>
<proteinExistence type="predicted"/>
<dbReference type="Gene3D" id="3.40.50.1000">
    <property type="entry name" value="HAD superfamily/HAD-like"/>
    <property type="match status" value="1"/>
</dbReference>
<dbReference type="EMBL" id="RDOJ01000001">
    <property type="protein sequence ID" value="RLZ12728.1"/>
    <property type="molecule type" value="Genomic_DNA"/>
</dbReference>
<keyword evidence="2" id="KW-1185">Reference proteome</keyword>
<gene>
    <name evidence="1" type="ORF">EAH69_00820</name>
</gene>
<dbReference type="Proteomes" id="UP000275348">
    <property type="component" value="Unassembled WGS sequence"/>
</dbReference>